<protein>
    <submittedName>
        <fullName evidence="7">Dehydrogenase/reductase (SDR family) member 7Ca</fullName>
    </submittedName>
</protein>
<keyword evidence="3" id="KW-0521">NADP</keyword>
<dbReference type="InterPro" id="IPR036291">
    <property type="entry name" value="NAD(P)-bd_dom_sf"/>
</dbReference>
<keyword evidence="6" id="KW-0472">Membrane</keyword>
<dbReference type="PANTHER" id="PTHR44668">
    <property type="match status" value="1"/>
</dbReference>
<dbReference type="Gene3D" id="3.40.50.720">
    <property type="entry name" value="NAD(P)-binding Rossmann-like Domain"/>
    <property type="match status" value="1"/>
</dbReference>
<dbReference type="GeneTree" id="ENSGT00940000157100"/>
<dbReference type="GO" id="GO:0006874">
    <property type="term" value="P:intracellular calcium ion homeostasis"/>
    <property type="evidence" value="ECO:0007669"/>
    <property type="project" value="TreeGrafter"/>
</dbReference>
<reference evidence="8" key="1">
    <citation type="submission" date="2018-06" db="EMBL/GenBank/DDBJ databases">
        <title>Genome assembly of Danube salmon.</title>
        <authorList>
            <person name="Macqueen D.J."/>
            <person name="Gundappa M.K."/>
        </authorList>
    </citation>
    <scope>NUCLEOTIDE SEQUENCE [LARGE SCALE GENOMIC DNA]</scope>
</reference>
<organism evidence="7 8">
    <name type="scientific">Hucho hucho</name>
    <name type="common">huchen</name>
    <dbReference type="NCBI Taxonomy" id="62062"/>
    <lineage>
        <taxon>Eukaryota</taxon>
        <taxon>Metazoa</taxon>
        <taxon>Chordata</taxon>
        <taxon>Craniata</taxon>
        <taxon>Vertebrata</taxon>
        <taxon>Euteleostomi</taxon>
        <taxon>Actinopterygii</taxon>
        <taxon>Neopterygii</taxon>
        <taxon>Teleostei</taxon>
        <taxon>Protacanthopterygii</taxon>
        <taxon>Salmoniformes</taxon>
        <taxon>Salmonidae</taxon>
        <taxon>Salmoninae</taxon>
        <taxon>Hucho</taxon>
    </lineage>
</organism>
<keyword evidence="6" id="KW-1133">Transmembrane helix</keyword>
<reference evidence="7" key="3">
    <citation type="submission" date="2025-09" db="UniProtKB">
        <authorList>
            <consortium name="Ensembl"/>
        </authorList>
    </citation>
    <scope>IDENTIFICATION</scope>
</reference>
<reference evidence="7" key="2">
    <citation type="submission" date="2025-08" db="UniProtKB">
        <authorList>
            <consortium name="Ensembl"/>
        </authorList>
    </citation>
    <scope>IDENTIFICATION</scope>
</reference>
<keyword evidence="2" id="KW-0732">Signal</keyword>
<evidence type="ECO:0000256" key="4">
    <source>
        <dbReference type="ARBA" id="ARBA00023002"/>
    </source>
</evidence>
<evidence type="ECO:0000256" key="3">
    <source>
        <dbReference type="ARBA" id="ARBA00022857"/>
    </source>
</evidence>
<dbReference type="CDD" id="cd05332">
    <property type="entry name" value="11beta-HSD1_like_SDR_c"/>
    <property type="match status" value="1"/>
</dbReference>
<dbReference type="STRING" id="62062.ENSHHUP00000045376"/>
<sequence>MDLEYLLSMDPATILLVPVVVVVTAVVIFLHSLVLKFLSTATVRNKVVVITDALTGLGNECAKLFHEGGARVILCGKTWEKLEGFADNLTSAADPKLTFPPKLVLVDFGDMNSIPAVIAETLECYGCVDVLILNSSLKVKAPVQSTSLKMDKLVMDNNYFGPITVAKGFLPSMMLRRTGHVILVNSIQGKLAMPFRATYAASKHAVQAFFDCLRAEVQEYGISVSTVNHTFIISPPPGEKTKKSIWSIFSKEKVMGITPAEAANEILKILNSKKREVVMAHSLPKMAIYARSLFPNVFFSVMAAGVNNTVGVNSTAALEDSEEL</sequence>
<name>A0A4W5N1W0_9TELE</name>
<dbReference type="GO" id="GO:0016616">
    <property type="term" value="F:oxidoreductase activity, acting on the CH-OH group of donors, NAD or NADP as acceptor"/>
    <property type="evidence" value="ECO:0007669"/>
    <property type="project" value="TreeGrafter"/>
</dbReference>
<evidence type="ECO:0000256" key="1">
    <source>
        <dbReference type="ARBA" id="ARBA00006484"/>
    </source>
</evidence>
<dbReference type="PRINTS" id="PR00081">
    <property type="entry name" value="GDHRDH"/>
</dbReference>
<keyword evidence="5" id="KW-0520">NAD</keyword>
<evidence type="ECO:0000256" key="6">
    <source>
        <dbReference type="SAM" id="Phobius"/>
    </source>
</evidence>
<accession>A0A4W5N1W0</accession>
<keyword evidence="6" id="KW-0812">Transmembrane</keyword>
<dbReference type="PROSITE" id="PS00061">
    <property type="entry name" value="ADH_SHORT"/>
    <property type="match status" value="1"/>
</dbReference>
<evidence type="ECO:0000313" key="8">
    <source>
        <dbReference type="Proteomes" id="UP000314982"/>
    </source>
</evidence>
<proteinExistence type="inferred from homology"/>
<dbReference type="Proteomes" id="UP000314982">
    <property type="component" value="Unassembled WGS sequence"/>
</dbReference>
<comment type="similarity">
    <text evidence="1">Belongs to the short-chain dehydrogenases/reductases (SDR) family.</text>
</comment>
<dbReference type="Pfam" id="PF00106">
    <property type="entry name" value="adh_short"/>
    <property type="match status" value="1"/>
</dbReference>
<dbReference type="InterPro" id="IPR020904">
    <property type="entry name" value="Sc_DH/Rdtase_CS"/>
</dbReference>
<evidence type="ECO:0000256" key="2">
    <source>
        <dbReference type="ARBA" id="ARBA00022729"/>
    </source>
</evidence>
<feature type="transmembrane region" description="Helical" evidence="6">
    <location>
        <begin position="12"/>
        <end position="35"/>
    </location>
</feature>
<dbReference type="AlphaFoldDB" id="A0A4W5N1W0"/>
<keyword evidence="8" id="KW-1185">Reference proteome</keyword>
<evidence type="ECO:0000313" key="7">
    <source>
        <dbReference type="Ensembl" id="ENSHHUP00000045376.1"/>
    </source>
</evidence>
<keyword evidence="4" id="KW-0560">Oxidoreductase</keyword>
<dbReference type="Ensembl" id="ENSHHUT00000047057.1">
    <property type="protein sequence ID" value="ENSHHUP00000045376.1"/>
    <property type="gene ID" value="ENSHHUG00000027706.1"/>
</dbReference>
<dbReference type="PANTHER" id="PTHR44668:SF3">
    <property type="entry name" value="DEHYDROGENASE_REDUCTASE SDR FAMILY MEMBER 7C-B"/>
    <property type="match status" value="1"/>
</dbReference>
<dbReference type="SUPFAM" id="SSF51735">
    <property type="entry name" value="NAD(P)-binding Rossmann-fold domains"/>
    <property type="match status" value="1"/>
</dbReference>
<dbReference type="InterPro" id="IPR002347">
    <property type="entry name" value="SDR_fam"/>
</dbReference>
<dbReference type="InterPro" id="IPR052148">
    <property type="entry name" value="SDR_family_member_7C"/>
</dbReference>
<evidence type="ECO:0000256" key="5">
    <source>
        <dbReference type="ARBA" id="ARBA00023027"/>
    </source>
</evidence>